<dbReference type="Proteomes" id="UP001162741">
    <property type="component" value="Chromosome"/>
</dbReference>
<reference evidence="4" key="1">
    <citation type="submission" date="2022-10" db="EMBL/GenBank/DDBJ databases">
        <title>Chitinophaga sp. nov., isolated from soil.</title>
        <authorList>
            <person name="Jeon C.O."/>
        </authorList>
    </citation>
    <scope>NUCLEOTIDE SEQUENCE</scope>
    <source>
        <strain evidence="4">R8</strain>
    </source>
</reference>
<sequence length="310" mass="35384">MGFSINRNEENGFYVITLKDNVNNTQVDIVPNYGAMLHGFKIQHDGKLLNLIDNYDGLDHFNEDVNTSFKNVKLSPFACRLKDSSYTFNGAEYTIQKSPIHGLLYDANFEVIEEEITGRFVSITLEYEYNGEDPGYPFPYTCHVHYKLMPWNELKVITRFTNRHDGPIPVMDGWHPYFTTGTPVDELELQFASNEIVEFDSSLIPTGRLVRYNTYKKLTSLKDVQMDNAYTLNFIQPQPLCRLYDPVKGITIALSPEESYPILQVYIPPHRNSIAIENLSAPPDAFNNGIMLKRLAAGKSTDFTTTIKVN</sequence>
<proteinExistence type="predicted"/>
<evidence type="ECO:0000313" key="5">
    <source>
        <dbReference type="Proteomes" id="UP001162741"/>
    </source>
</evidence>
<protein>
    <submittedName>
        <fullName evidence="4">Aldose 1-epimerase</fullName>
    </submittedName>
</protein>
<evidence type="ECO:0000256" key="3">
    <source>
        <dbReference type="ARBA" id="ARBA00022837"/>
    </source>
</evidence>
<keyword evidence="5" id="KW-1185">Reference proteome</keyword>
<dbReference type="EMBL" id="CP107006">
    <property type="protein sequence ID" value="UYQ93936.1"/>
    <property type="molecule type" value="Genomic_DNA"/>
</dbReference>
<dbReference type="SUPFAM" id="SSF74650">
    <property type="entry name" value="Galactose mutarotase-like"/>
    <property type="match status" value="1"/>
</dbReference>
<dbReference type="PANTHER" id="PTHR10091">
    <property type="entry name" value="ALDOSE-1-EPIMERASE"/>
    <property type="match status" value="1"/>
</dbReference>
<gene>
    <name evidence="4" type="ORF">MKQ68_02355</name>
</gene>
<organism evidence="4 5">
    <name type="scientific">Chitinophaga horti</name>
    <dbReference type="NCBI Taxonomy" id="2920382"/>
    <lineage>
        <taxon>Bacteria</taxon>
        <taxon>Pseudomonadati</taxon>
        <taxon>Bacteroidota</taxon>
        <taxon>Chitinophagia</taxon>
        <taxon>Chitinophagales</taxon>
        <taxon>Chitinophagaceae</taxon>
        <taxon>Chitinophaga</taxon>
    </lineage>
</organism>
<dbReference type="RefSeq" id="WP_264281916.1">
    <property type="nucleotide sequence ID" value="NZ_CP107006.1"/>
</dbReference>
<dbReference type="InterPro" id="IPR014718">
    <property type="entry name" value="GH-type_carb-bd"/>
</dbReference>
<accession>A0ABY6J2N8</accession>
<dbReference type="InterPro" id="IPR011013">
    <property type="entry name" value="Gal_mutarotase_sf_dom"/>
</dbReference>
<evidence type="ECO:0000256" key="2">
    <source>
        <dbReference type="ARBA" id="ARBA00011245"/>
    </source>
</evidence>
<dbReference type="Gene3D" id="2.70.98.10">
    <property type="match status" value="1"/>
</dbReference>
<comment type="cofactor">
    <cofactor evidence="1">
        <name>Ca(2+)</name>
        <dbReference type="ChEBI" id="CHEBI:29108"/>
    </cofactor>
</comment>
<comment type="subunit">
    <text evidence="2">Monomer.</text>
</comment>
<dbReference type="InterPro" id="IPR008183">
    <property type="entry name" value="Aldose_1/G6P_1-epimerase"/>
</dbReference>
<evidence type="ECO:0000313" key="4">
    <source>
        <dbReference type="EMBL" id="UYQ93936.1"/>
    </source>
</evidence>
<name>A0ABY6J2N8_9BACT</name>
<evidence type="ECO:0000256" key="1">
    <source>
        <dbReference type="ARBA" id="ARBA00001913"/>
    </source>
</evidence>
<dbReference type="PANTHER" id="PTHR10091:SF0">
    <property type="entry name" value="GALACTOSE MUTAROTASE"/>
    <property type="match status" value="1"/>
</dbReference>
<dbReference type="CDD" id="cd01081">
    <property type="entry name" value="Aldose_epim"/>
    <property type="match status" value="1"/>
</dbReference>
<keyword evidence="3" id="KW-0106">Calcium</keyword>
<dbReference type="Pfam" id="PF01263">
    <property type="entry name" value="Aldose_epim"/>
    <property type="match status" value="1"/>
</dbReference>